<evidence type="ECO:0000313" key="7">
    <source>
        <dbReference type="EMBL" id="PTW60114.1"/>
    </source>
</evidence>
<evidence type="ECO:0000256" key="2">
    <source>
        <dbReference type="ARBA" id="ARBA00022475"/>
    </source>
</evidence>
<reference evidence="7 8" key="1">
    <citation type="submission" date="2018-04" db="EMBL/GenBank/DDBJ databases">
        <title>Genomic Encyclopedia of Archaeal and Bacterial Type Strains, Phase II (KMG-II): from individual species to whole genera.</title>
        <authorList>
            <person name="Goeker M."/>
        </authorList>
    </citation>
    <scope>NUCLEOTIDE SEQUENCE [LARGE SCALE GENOMIC DNA]</scope>
    <source>
        <strain evidence="7 8">DSM 23382</strain>
    </source>
</reference>
<dbReference type="Proteomes" id="UP000244081">
    <property type="component" value="Unassembled WGS sequence"/>
</dbReference>
<keyword evidence="3" id="KW-0997">Cell inner membrane</keyword>
<dbReference type="PANTHER" id="PTHR30606">
    <property type="entry name" value="LIPID A BIOSYNTHESIS LAUROYL ACYLTRANSFERASE"/>
    <property type="match status" value="1"/>
</dbReference>
<dbReference type="Pfam" id="PF03279">
    <property type="entry name" value="Lip_A_acyltrans"/>
    <property type="match status" value="1"/>
</dbReference>
<accession>A0A2T5V8Q5</accession>
<name>A0A2T5V8Q5_9HYPH</name>
<gene>
    <name evidence="7" type="ORF">C8N35_105116</name>
</gene>
<evidence type="ECO:0000256" key="6">
    <source>
        <dbReference type="ARBA" id="ARBA00023315"/>
    </source>
</evidence>
<dbReference type="AlphaFoldDB" id="A0A2T5V8Q5"/>
<evidence type="ECO:0000256" key="3">
    <source>
        <dbReference type="ARBA" id="ARBA00022519"/>
    </source>
</evidence>
<keyword evidence="6" id="KW-0012">Acyltransferase</keyword>
<evidence type="ECO:0000256" key="1">
    <source>
        <dbReference type="ARBA" id="ARBA00004533"/>
    </source>
</evidence>
<dbReference type="InterPro" id="IPR004960">
    <property type="entry name" value="LipA_acyltrans"/>
</dbReference>
<proteinExistence type="predicted"/>
<dbReference type="GO" id="GO:0009247">
    <property type="term" value="P:glycolipid biosynthetic process"/>
    <property type="evidence" value="ECO:0007669"/>
    <property type="project" value="UniProtKB-ARBA"/>
</dbReference>
<dbReference type="CDD" id="cd07984">
    <property type="entry name" value="LPLAT_LABLAT-like"/>
    <property type="match status" value="1"/>
</dbReference>
<comment type="caution">
    <text evidence="7">The sequence shown here is derived from an EMBL/GenBank/DDBJ whole genome shotgun (WGS) entry which is preliminary data.</text>
</comment>
<evidence type="ECO:0000313" key="8">
    <source>
        <dbReference type="Proteomes" id="UP000244081"/>
    </source>
</evidence>
<protein>
    <submittedName>
        <fullName evidence="7">KDO2-lipid IV(A) lauroyltransferase</fullName>
    </submittedName>
</protein>
<keyword evidence="5" id="KW-0472">Membrane</keyword>
<dbReference type="GO" id="GO:0005886">
    <property type="term" value="C:plasma membrane"/>
    <property type="evidence" value="ECO:0007669"/>
    <property type="project" value="UniProtKB-SubCell"/>
</dbReference>
<evidence type="ECO:0000256" key="4">
    <source>
        <dbReference type="ARBA" id="ARBA00022679"/>
    </source>
</evidence>
<evidence type="ECO:0000256" key="5">
    <source>
        <dbReference type="ARBA" id="ARBA00023136"/>
    </source>
</evidence>
<sequence>MKDDMARHNLSPLMKLRYAGEYVVLRLVAGLIRLMPVDMASRAMGKAWRLIAPKTKRHAHALEHIALAYPDMPPAERERLARAMWENLGRIAAETFQLDRLHAQPSRYTFDVEDARAFVEKNGGAAVVVSLHTGNWEIIAEPARYVGLDTAGVYQALKNPYADAYLTDMRQRYFPGGLHAKSHSTARRLIQHVRSGGAIAFLADLRDVRGVTVPFFGHPATANPFPVMVARTYGVPLIICRTIRRDGAHFHFEARVLELPREGDRQADIQEGTARIHAVFESWIREHPEQWMWIHRKWVMPKKKRKPASQ</sequence>
<keyword evidence="4 7" id="KW-0808">Transferase</keyword>
<comment type="subcellular location">
    <subcellularLocation>
        <location evidence="1">Cell inner membrane</location>
    </subcellularLocation>
</comment>
<dbReference type="RefSeq" id="WP_210203534.1">
    <property type="nucleotide sequence ID" value="NZ_QAYG01000005.1"/>
</dbReference>
<dbReference type="PANTHER" id="PTHR30606:SF10">
    <property type="entry name" value="PHOSPHATIDYLINOSITOL MANNOSIDE ACYLTRANSFERASE"/>
    <property type="match status" value="1"/>
</dbReference>
<dbReference type="EMBL" id="QAYG01000005">
    <property type="protein sequence ID" value="PTW60114.1"/>
    <property type="molecule type" value="Genomic_DNA"/>
</dbReference>
<organism evidence="7 8">
    <name type="scientific">Breoghania corrubedonensis</name>
    <dbReference type="NCBI Taxonomy" id="665038"/>
    <lineage>
        <taxon>Bacteria</taxon>
        <taxon>Pseudomonadati</taxon>
        <taxon>Pseudomonadota</taxon>
        <taxon>Alphaproteobacteria</taxon>
        <taxon>Hyphomicrobiales</taxon>
        <taxon>Stappiaceae</taxon>
        <taxon>Breoghania</taxon>
    </lineage>
</organism>
<dbReference type="GO" id="GO:0016746">
    <property type="term" value="F:acyltransferase activity"/>
    <property type="evidence" value="ECO:0007669"/>
    <property type="project" value="UniProtKB-KW"/>
</dbReference>
<keyword evidence="2" id="KW-1003">Cell membrane</keyword>
<keyword evidence="8" id="KW-1185">Reference proteome</keyword>